<accession>A0A292PYM2</accession>
<keyword evidence="3" id="KW-1185">Reference proteome</keyword>
<dbReference type="Proteomes" id="UP001412239">
    <property type="component" value="Unassembled WGS sequence"/>
</dbReference>
<feature type="region of interest" description="Disordered" evidence="1">
    <location>
        <begin position="1"/>
        <end position="23"/>
    </location>
</feature>
<evidence type="ECO:0000256" key="1">
    <source>
        <dbReference type="SAM" id="MobiDB-lite"/>
    </source>
</evidence>
<dbReference type="InterPro" id="IPR011990">
    <property type="entry name" value="TPR-like_helical_dom_sf"/>
</dbReference>
<dbReference type="Gene3D" id="1.25.40.10">
    <property type="entry name" value="Tetratricopeptide repeat domain"/>
    <property type="match status" value="1"/>
</dbReference>
<evidence type="ECO:0000313" key="2">
    <source>
        <dbReference type="EMBL" id="CUS12254.1"/>
    </source>
</evidence>
<reference evidence="2" key="1">
    <citation type="submission" date="2015-10" db="EMBL/GenBank/DDBJ databases">
        <authorList>
            <person name="Regsiter A."/>
            <person name="william w."/>
        </authorList>
    </citation>
    <scope>NUCLEOTIDE SEQUENCE</scope>
    <source>
        <strain evidence="2">Montdore</strain>
    </source>
</reference>
<organism evidence="2 3">
    <name type="scientific">Tuber aestivum</name>
    <name type="common">summer truffle</name>
    <dbReference type="NCBI Taxonomy" id="59557"/>
    <lineage>
        <taxon>Eukaryota</taxon>
        <taxon>Fungi</taxon>
        <taxon>Dikarya</taxon>
        <taxon>Ascomycota</taxon>
        <taxon>Pezizomycotina</taxon>
        <taxon>Pezizomycetes</taxon>
        <taxon>Pezizales</taxon>
        <taxon>Tuberaceae</taxon>
        <taxon>Tuber</taxon>
    </lineage>
</organism>
<name>A0A292PYM2_9PEZI</name>
<dbReference type="AlphaFoldDB" id="A0A292PYM2"/>
<sequence length="78" mass="8541">QAIKNGEEALGATPQAHPNRGGIQNTLGGMLFVRFEQLRARNDLQKGIERSENALATAPPDHSDLAAIYKNLENMLRT</sequence>
<feature type="non-terminal residue" evidence="2">
    <location>
        <position position="1"/>
    </location>
</feature>
<feature type="non-terminal residue" evidence="2">
    <location>
        <position position="78"/>
    </location>
</feature>
<dbReference type="EMBL" id="LN890997">
    <property type="protein sequence ID" value="CUS12254.1"/>
    <property type="molecule type" value="Genomic_DNA"/>
</dbReference>
<proteinExistence type="predicted"/>
<gene>
    <name evidence="2" type="ORF">GSTUAT00003663001</name>
</gene>
<evidence type="ECO:0000313" key="3">
    <source>
        <dbReference type="Proteomes" id="UP001412239"/>
    </source>
</evidence>
<protein>
    <submittedName>
        <fullName evidence="2">Uncharacterized protein</fullName>
    </submittedName>
</protein>